<evidence type="ECO:0000256" key="6">
    <source>
        <dbReference type="ARBA" id="ARBA00022967"/>
    </source>
</evidence>
<keyword evidence="4" id="KW-0547">Nucleotide-binding</keyword>
<dbReference type="PANTHER" id="PTHR43875:SF15">
    <property type="entry name" value="TREHALOSE IMPORT ATP-BINDING PROTEIN SUGC"/>
    <property type="match status" value="1"/>
</dbReference>
<sequence>MTAYLTLRDVAKRYGRATALQRIDMDIARGEFLTILGPSGSGKTTLLRILAGLLDPDRGALVLDGQDITRVPTWDRDIGLVFQNYALFPHMNARSNVGFGLDMRGIRGGEAERRIDEALDIVSMRDFGNRRPGELSGGQQQRIAIARAIAIKPRLLLLDEPLSNLDAVLRQSVRVELRELHERTGLTTIMVTHDQVEALTLADRVALMDCGEVLQVDTPEGLYDHPGTAFAASFIGSPPANLLPVAPHEWPGTVSIGGATWRPDGPAARCLSNLDRPARLALRPECLQLVSADAPGAIRGRLKALEYTGGERLAHVEISGAGPDTPALLVRVAKAALETGQTVWLRPDSVTGLYDNDGGASLAVLQSGE</sequence>
<dbReference type="SUPFAM" id="SSF50331">
    <property type="entry name" value="MOP-like"/>
    <property type="match status" value="1"/>
</dbReference>
<evidence type="ECO:0000256" key="4">
    <source>
        <dbReference type="ARBA" id="ARBA00022741"/>
    </source>
</evidence>
<dbReference type="InterPro" id="IPR003439">
    <property type="entry name" value="ABC_transporter-like_ATP-bd"/>
</dbReference>
<dbReference type="GO" id="GO:0005524">
    <property type="term" value="F:ATP binding"/>
    <property type="evidence" value="ECO:0007669"/>
    <property type="project" value="UniProtKB-KW"/>
</dbReference>
<dbReference type="PROSITE" id="PS50893">
    <property type="entry name" value="ABC_TRANSPORTER_2"/>
    <property type="match status" value="1"/>
</dbReference>
<dbReference type="GO" id="GO:0055052">
    <property type="term" value="C:ATP-binding cassette (ABC) transporter complex, substrate-binding subunit-containing"/>
    <property type="evidence" value="ECO:0007669"/>
    <property type="project" value="TreeGrafter"/>
</dbReference>
<dbReference type="OrthoDB" id="9802264at2"/>
<proteinExistence type="inferred from homology"/>
<dbReference type="PANTHER" id="PTHR43875">
    <property type="entry name" value="MALTODEXTRIN IMPORT ATP-BINDING PROTEIN MSMX"/>
    <property type="match status" value="1"/>
</dbReference>
<name>A0A239LGG9_9RHOB</name>
<dbReference type="InterPro" id="IPR008995">
    <property type="entry name" value="Mo/tungstate-bd_C_term_dom"/>
</dbReference>
<dbReference type="Gene3D" id="2.40.50.100">
    <property type="match status" value="1"/>
</dbReference>
<keyword evidence="6" id="KW-1278">Translocase</keyword>
<dbReference type="InterPro" id="IPR027417">
    <property type="entry name" value="P-loop_NTPase"/>
</dbReference>
<reference evidence="9 10" key="1">
    <citation type="submission" date="2017-06" db="EMBL/GenBank/DDBJ databases">
        <authorList>
            <person name="Kim H.J."/>
            <person name="Triplett B.A."/>
        </authorList>
    </citation>
    <scope>NUCLEOTIDE SEQUENCE [LARGE SCALE GENOMIC DNA]</scope>
    <source>
        <strain evidence="9 10">DSM 29339</strain>
    </source>
</reference>
<evidence type="ECO:0000313" key="10">
    <source>
        <dbReference type="Proteomes" id="UP000198426"/>
    </source>
</evidence>
<evidence type="ECO:0000256" key="3">
    <source>
        <dbReference type="ARBA" id="ARBA00022475"/>
    </source>
</evidence>
<dbReference type="AlphaFoldDB" id="A0A239LGG9"/>
<dbReference type="GO" id="GO:0016887">
    <property type="term" value="F:ATP hydrolysis activity"/>
    <property type="evidence" value="ECO:0007669"/>
    <property type="project" value="InterPro"/>
</dbReference>
<keyword evidence="5 9" id="KW-0067">ATP-binding</keyword>
<keyword evidence="7" id="KW-0472">Membrane</keyword>
<dbReference type="PROSITE" id="PS00211">
    <property type="entry name" value="ABC_TRANSPORTER_1"/>
    <property type="match status" value="1"/>
</dbReference>
<dbReference type="FunFam" id="3.40.50.300:FF:000042">
    <property type="entry name" value="Maltose/maltodextrin ABC transporter, ATP-binding protein"/>
    <property type="match status" value="1"/>
</dbReference>
<evidence type="ECO:0000259" key="8">
    <source>
        <dbReference type="PROSITE" id="PS50893"/>
    </source>
</evidence>
<dbReference type="EMBL" id="FZOY01000009">
    <property type="protein sequence ID" value="SNT28923.1"/>
    <property type="molecule type" value="Genomic_DNA"/>
</dbReference>
<keyword evidence="10" id="KW-1185">Reference proteome</keyword>
<dbReference type="Pfam" id="PF00005">
    <property type="entry name" value="ABC_tran"/>
    <property type="match status" value="1"/>
</dbReference>
<evidence type="ECO:0000256" key="7">
    <source>
        <dbReference type="ARBA" id="ARBA00023136"/>
    </source>
</evidence>
<organism evidence="9 10">
    <name type="scientific">Tropicimonas sediminicola</name>
    <dbReference type="NCBI Taxonomy" id="1031541"/>
    <lineage>
        <taxon>Bacteria</taxon>
        <taxon>Pseudomonadati</taxon>
        <taxon>Pseudomonadota</taxon>
        <taxon>Alphaproteobacteria</taxon>
        <taxon>Rhodobacterales</taxon>
        <taxon>Roseobacteraceae</taxon>
        <taxon>Tropicimonas</taxon>
    </lineage>
</organism>
<dbReference type="Proteomes" id="UP000198426">
    <property type="component" value="Unassembled WGS sequence"/>
</dbReference>
<protein>
    <submittedName>
        <fullName evidence="9">Putative spermidine/putrescine transport system ATP-binding protein</fullName>
    </submittedName>
</protein>
<gene>
    <name evidence="9" type="ORF">SAMN05421757_109191</name>
</gene>
<dbReference type="Pfam" id="PF08402">
    <property type="entry name" value="TOBE_2"/>
    <property type="match status" value="1"/>
</dbReference>
<evidence type="ECO:0000256" key="2">
    <source>
        <dbReference type="ARBA" id="ARBA00022448"/>
    </source>
</evidence>
<dbReference type="InterPro" id="IPR003593">
    <property type="entry name" value="AAA+_ATPase"/>
</dbReference>
<accession>A0A239LGG9</accession>
<dbReference type="SMART" id="SM00382">
    <property type="entry name" value="AAA"/>
    <property type="match status" value="1"/>
</dbReference>
<evidence type="ECO:0000256" key="1">
    <source>
        <dbReference type="ARBA" id="ARBA00005417"/>
    </source>
</evidence>
<dbReference type="InterPro" id="IPR013611">
    <property type="entry name" value="Transp-assoc_OB_typ2"/>
</dbReference>
<dbReference type="SUPFAM" id="SSF52540">
    <property type="entry name" value="P-loop containing nucleoside triphosphate hydrolases"/>
    <property type="match status" value="1"/>
</dbReference>
<dbReference type="InterPro" id="IPR047641">
    <property type="entry name" value="ABC_transpr_MalK/UgpC-like"/>
</dbReference>
<keyword evidence="3" id="KW-1003">Cell membrane</keyword>
<evidence type="ECO:0000256" key="5">
    <source>
        <dbReference type="ARBA" id="ARBA00022840"/>
    </source>
</evidence>
<dbReference type="Gene3D" id="3.40.50.300">
    <property type="entry name" value="P-loop containing nucleotide triphosphate hydrolases"/>
    <property type="match status" value="1"/>
</dbReference>
<keyword evidence="2" id="KW-0813">Transport</keyword>
<feature type="domain" description="ABC transporter" evidence="8">
    <location>
        <begin position="5"/>
        <end position="235"/>
    </location>
</feature>
<comment type="similarity">
    <text evidence="1">Belongs to the ABC transporter superfamily.</text>
</comment>
<dbReference type="GO" id="GO:0140359">
    <property type="term" value="F:ABC-type transporter activity"/>
    <property type="evidence" value="ECO:0007669"/>
    <property type="project" value="UniProtKB-ARBA"/>
</dbReference>
<evidence type="ECO:0000313" key="9">
    <source>
        <dbReference type="EMBL" id="SNT28923.1"/>
    </source>
</evidence>
<dbReference type="InterPro" id="IPR017871">
    <property type="entry name" value="ABC_transporter-like_CS"/>
</dbReference>